<name>A0ABP7IS72_9ACTN</name>
<evidence type="ECO:0000313" key="2">
    <source>
        <dbReference type="Proteomes" id="UP001501009"/>
    </source>
</evidence>
<evidence type="ECO:0000313" key="1">
    <source>
        <dbReference type="EMBL" id="GAA3825598.1"/>
    </source>
</evidence>
<protein>
    <submittedName>
        <fullName evidence="1">Uncharacterized protein</fullName>
    </submittedName>
</protein>
<proteinExistence type="predicted"/>
<gene>
    <name evidence="1" type="ORF">GCM10022403_068720</name>
</gene>
<sequence length="63" mass="6401">MTVELVMRYGEPPGVTDAGAGTTRPSGLAFTSGTDAAPVVKAPAAASSNMDPRTRAIRSVLLL</sequence>
<keyword evidence="2" id="KW-1185">Reference proteome</keyword>
<comment type="caution">
    <text evidence="1">The sequence shown here is derived from an EMBL/GenBank/DDBJ whole genome shotgun (WGS) entry which is preliminary data.</text>
</comment>
<dbReference type="Proteomes" id="UP001501009">
    <property type="component" value="Unassembled WGS sequence"/>
</dbReference>
<accession>A0ABP7IS72</accession>
<dbReference type="EMBL" id="BAABDE010000025">
    <property type="protein sequence ID" value="GAA3825598.1"/>
    <property type="molecule type" value="Genomic_DNA"/>
</dbReference>
<reference evidence="2" key="1">
    <citation type="journal article" date="2019" name="Int. J. Syst. Evol. Microbiol.">
        <title>The Global Catalogue of Microorganisms (GCM) 10K type strain sequencing project: providing services to taxonomists for standard genome sequencing and annotation.</title>
        <authorList>
            <consortium name="The Broad Institute Genomics Platform"/>
            <consortium name="The Broad Institute Genome Sequencing Center for Infectious Disease"/>
            <person name="Wu L."/>
            <person name="Ma J."/>
        </authorList>
    </citation>
    <scope>NUCLEOTIDE SEQUENCE [LARGE SCALE GENOMIC DNA]</scope>
    <source>
        <strain evidence="2">JCM 17138</strain>
    </source>
</reference>
<organism evidence="1 2">
    <name type="scientific">Streptomyces coacervatus</name>
    <dbReference type="NCBI Taxonomy" id="647381"/>
    <lineage>
        <taxon>Bacteria</taxon>
        <taxon>Bacillati</taxon>
        <taxon>Actinomycetota</taxon>
        <taxon>Actinomycetes</taxon>
        <taxon>Kitasatosporales</taxon>
        <taxon>Streptomycetaceae</taxon>
        <taxon>Streptomyces</taxon>
    </lineage>
</organism>